<dbReference type="EMBL" id="SHMR01000005">
    <property type="protein sequence ID" value="RZH67498.1"/>
    <property type="molecule type" value="Genomic_DNA"/>
</dbReference>
<keyword evidence="1" id="KW-0812">Transmembrane</keyword>
<name>A0A482XVG1_9EURY</name>
<organism evidence="2 3">
    <name type="scientific">Natrinema altunense</name>
    <dbReference type="NCBI Taxonomy" id="222984"/>
    <lineage>
        <taxon>Archaea</taxon>
        <taxon>Methanobacteriati</taxon>
        <taxon>Methanobacteriota</taxon>
        <taxon>Stenosarchaea group</taxon>
        <taxon>Halobacteria</taxon>
        <taxon>Halobacteriales</taxon>
        <taxon>Natrialbaceae</taxon>
        <taxon>Natrinema</taxon>
    </lineage>
</organism>
<protein>
    <submittedName>
        <fullName evidence="2">Uncharacterized protein</fullName>
    </submittedName>
</protein>
<dbReference type="Proteomes" id="UP000292704">
    <property type="component" value="Unassembled WGS sequence"/>
</dbReference>
<feature type="transmembrane region" description="Helical" evidence="1">
    <location>
        <begin position="116"/>
        <end position="138"/>
    </location>
</feature>
<sequence>MTRDRFGHDERRGDVVCWLLTAIVAVDGLEGVLRDVPLWGGFELVVVAVASIPAVATRDWTATVPWPLMAIAAFAAIARAAGASFEAVAYLAIATLALLVVAELEAYTSVELSRRFAIVFAVMTTLALQALWTIAQFYADQWLGTAYLRSQTELQWDFVVVTGVGLVLGVFLQLYFARFEPAGGVSRNGTGPP</sequence>
<accession>A0A482XVG1</accession>
<gene>
    <name evidence="2" type="ORF">ELS17_11585</name>
</gene>
<feature type="transmembrane region" description="Helical" evidence="1">
    <location>
        <begin position="87"/>
        <end position="104"/>
    </location>
</feature>
<reference evidence="2 3" key="1">
    <citation type="submission" date="2019-02" db="EMBL/GenBank/DDBJ databases">
        <title>Genome analysis provides insights into bioremediation potentialities and Haloocin production by Natrinema altunense strain 4.1R isolated from Chott Douz in Tunisian desert.</title>
        <authorList>
            <person name="Najjari A."/>
            <person name="Youssef N."/>
            <person name="Ben Dhia O."/>
            <person name="Ferjani R."/>
            <person name="El Hidri D."/>
            <person name="Ouzari H.I."/>
            <person name="Cherif A."/>
        </authorList>
    </citation>
    <scope>NUCLEOTIDE SEQUENCE [LARGE SCALE GENOMIC DNA]</scope>
    <source>
        <strain evidence="2 3">4.1R</strain>
    </source>
</reference>
<evidence type="ECO:0000313" key="2">
    <source>
        <dbReference type="EMBL" id="RZH67498.1"/>
    </source>
</evidence>
<comment type="caution">
    <text evidence="2">The sequence shown here is derived from an EMBL/GenBank/DDBJ whole genome shotgun (WGS) entry which is preliminary data.</text>
</comment>
<feature type="transmembrane region" description="Helical" evidence="1">
    <location>
        <begin position="63"/>
        <end position="81"/>
    </location>
</feature>
<evidence type="ECO:0000256" key="1">
    <source>
        <dbReference type="SAM" id="Phobius"/>
    </source>
</evidence>
<evidence type="ECO:0000313" key="3">
    <source>
        <dbReference type="Proteomes" id="UP000292704"/>
    </source>
</evidence>
<keyword evidence="1" id="KW-0472">Membrane</keyword>
<feature type="transmembrane region" description="Helical" evidence="1">
    <location>
        <begin position="158"/>
        <end position="177"/>
    </location>
</feature>
<proteinExistence type="predicted"/>
<dbReference type="AlphaFoldDB" id="A0A482XVG1"/>
<dbReference type="RefSeq" id="WP_130170804.1">
    <property type="nucleotide sequence ID" value="NZ_SHMR01000005.1"/>
</dbReference>
<keyword evidence="1" id="KW-1133">Transmembrane helix</keyword>
<dbReference type="OrthoDB" id="342532at2157"/>